<dbReference type="Gene3D" id="2.60.120.1440">
    <property type="match status" value="1"/>
</dbReference>
<dbReference type="GO" id="GO:0016989">
    <property type="term" value="F:sigma factor antagonist activity"/>
    <property type="evidence" value="ECO:0007669"/>
    <property type="project" value="TreeGrafter"/>
</dbReference>
<dbReference type="AlphaFoldDB" id="A0A0P9Q4A7"/>
<sequence>MSTMNSPRSDHYAVLQQAAAWYARLGAEDAGDSERRKWQNWLSQNEEHRKAWALVEKIGGRFAQFQDPLERNGAYKVLQSTSSSLMSRRQTLLSMGVLALGGALGWQLLNNGENGSLFASIRADLSTSTGETREFTLADGTRIWLNTASALNVTVAPDVQALQLLKGEVLIDATRSRNKRMQVKTLHGKAQAYSAEFSARLLNDDATCITVYSGEVSVMAADQRCDVHAGQQITLYGDRLDSPQPAPASGRAWTSGILVAEGMPLLQFVNELSRYRHGYLACDEKIAGLRVVGTFSIKDTDRALAALASVLPVAIKRTLPWWVTVEARA</sequence>
<dbReference type="Proteomes" id="UP000050346">
    <property type="component" value="Unassembled WGS sequence"/>
</dbReference>
<name>A0A0P9Q4A7_PSEA0</name>
<dbReference type="PANTHER" id="PTHR30273">
    <property type="entry name" value="PERIPLASMIC SIGNAL SENSOR AND SIGMA FACTOR ACTIVATOR FECR-RELATED"/>
    <property type="match status" value="1"/>
</dbReference>
<feature type="domain" description="FecR N-terminal" evidence="2">
    <location>
        <begin position="16"/>
        <end position="57"/>
    </location>
</feature>
<dbReference type="PIRSF" id="PIRSF018266">
    <property type="entry name" value="FecR"/>
    <property type="match status" value="1"/>
</dbReference>
<dbReference type="PANTHER" id="PTHR30273:SF2">
    <property type="entry name" value="PROTEIN FECR"/>
    <property type="match status" value="1"/>
</dbReference>
<evidence type="ECO:0000313" key="4">
    <source>
        <dbReference type="Proteomes" id="UP000050346"/>
    </source>
</evidence>
<dbReference type="InterPro" id="IPR006860">
    <property type="entry name" value="FecR"/>
</dbReference>
<dbReference type="Pfam" id="PF16220">
    <property type="entry name" value="DUF4880"/>
    <property type="match status" value="1"/>
</dbReference>
<evidence type="ECO:0000259" key="2">
    <source>
        <dbReference type="Pfam" id="PF16220"/>
    </source>
</evidence>
<reference evidence="3 4" key="1">
    <citation type="submission" date="2015-09" db="EMBL/GenBank/DDBJ databases">
        <title>Genome announcement of multiple Pseudomonas syringae strains.</title>
        <authorList>
            <person name="Thakur S."/>
            <person name="Wang P.W."/>
            <person name="Gong Y."/>
            <person name="Weir B.S."/>
            <person name="Guttman D.S."/>
        </authorList>
    </citation>
    <scope>NUCLEOTIDE SEQUENCE [LARGE SCALE GENOMIC DNA]</scope>
    <source>
        <strain evidence="3 4">ICMP9150</strain>
    </source>
</reference>
<gene>
    <name evidence="3" type="ORF">ALO71_100529</name>
</gene>
<organism evidence="3 4">
    <name type="scientific">Pseudomonas amygdali pv. dendropanacis</name>
    <dbReference type="NCBI Taxonomy" id="235272"/>
    <lineage>
        <taxon>Bacteria</taxon>
        <taxon>Pseudomonadati</taxon>
        <taxon>Pseudomonadota</taxon>
        <taxon>Gammaproteobacteria</taxon>
        <taxon>Pseudomonadales</taxon>
        <taxon>Pseudomonadaceae</taxon>
        <taxon>Pseudomonas</taxon>
        <taxon>Pseudomonas amygdali</taxon>
    </lineage>
</organism>
<dbReference type="Pfam" id="PF04773">
    <property type="entry name" value="FecR"/>
    <property type="match status" value="1"/>
</dbReference>
<dbReference type="EMBL" id="LJQG01000159">
    <property type="protein sequence ID" value="KPX18924.1"/>
    <property type="molecule type" value="Genomic_DNA"/>
</dbReference>
<dbReference type="PATRIC" id="fig|235272.12.peg.1933"/>
<comment type="caution">
    <text evidence="3">The sequence shown here is derived from an EMBL/GenBank/DDBJ whole genome shotgun (WGS) entry which is preliminary data.</text>
</comment>
<dbReference type="InterPro" id="IPR012373">
    <property type="entry name" value="Ferrdict_sens_TM"/>
</dbReference>
<proteinExistence type="predicted"/>
<accession>A0A0P9Q4A7</accession>
<feature type="domain" description="FecR protein" evidence="1">
    <location>
        <begin position="124"/>
        <end position="216"/>
    </location>
</feature>
<evidence type="ECO:0000259" key="1">
    <source>
        <dbReference type="Pfam" id="PF04773"/>
    </source>
</evidence>
<protein>
    <submittedName>
        <fullName evidence="3">Fe2+-dicitrate sensor, membrane protein</fullName>
    </submittedName>
</protein>
<evidence type="ECO:0000313" key="3">
    <source>
        <dbReference type="EMBL" id="KPX18924.1"/>
    </source>
</evidence>
<dbReference type="InterPro" id="IPR032623">
    <property type="entry name" value="FecR_N"/>
</dbReference>